<dbReference type="Gene3D" id="3.40.50.150">
    <property type="entry name" value="Vaccinia Virus protein VP39"/>
    <property type="match status" value="2"/>
</dbReference>
<name>A0ABW7YLS6_9ACTN</name>
<organism evidence="6 7">
    <name type="scientific">Nonomuraea typhae</name>
    <dbReference type="NCBI Taxonomy" id="2603600"/>
    <lineage>
        <taxon>Bacteria</taxon>
        <taxon>Bacillati</taxon>
        <taxon>Actinomycetota</taxon>
        <taxon>Actinomycetes</taxon>
        <taxon>Streptosporangiales</taxon>
        <taxon>Streptosporangiaceae</taxon>
        <taxon>Nonomuraea</taxon>
    </lineage>
</organism>
<evidence type="ECO:0000256" key="3">
    <source>
        <dbReference type="RuleBase" id="RU362026"/>
    </source>
</evidence>
<dbReference type="PRINTS" id="PR00508">
    <property type="entry name" value="S21N4MTFRASE"/>
</dbReference>
<evidence type="ECO:0000259" key="5">
    <source>
        <dbReference type="Pfam" id="PF01555"/>
    </source>
</evidence>
<evidence type="ECO:0000256" key="4">
    <source>
        <dbReference type="SAM" id="MobiDB-lite"/>
    </source>
</evidence>
<comment type="similarity">
    <text evidence="3">Belongs to the N(4)/N(6)-methyltransferase family.</text>
</comment>
<gene>
    <name evidence="6" type="ORF">ACIBG2_05665</name>
</gene>
<accession>A0ABW7YLS6</accession>
<dbReference type="EC" id="2.1.1.-" evidence="3"/>
<dbReference type="RefSeq" id="WP_397079284.1">
    <property type="nucleotide sequence ID" value="NZ_JBITGY010000002.1"/>
</dbReference>
<dbReference type="EMBL" id="JBITGY010000002">
    <property type="protein sequence ID" value="MFI6496846.1"/>
    <property type="molecule type" value="Genomic_DNA"/>
</dbReference>
<feature type="region of interest" description="Disordered" evidence="4">
    <location>
        <begin position="401"/>
        <end position="430"/>
    </location>
</feature>
<protein>
    <recommendedName>
        <fullName evidence="3">Methyltransferase</fullName>
        <ecNumber evidence="3">2.1.1.-</ecNumber>
    </recommendedName>
</protein>
<dbReference type="InterPro" id="IPR029063">
    <property type="entry name" value="SAM-dependent_MTases_sf"/>
</dbReference>
<feature type="domain" description="DNA methylase N-4/N-6" evidence="5">
    <location>
        <begin position="23"/>
        <end position="285"/>
    </location>
</feature>
<keyword evidence="1" id="KW-0489">Methyltransferase</keyword>
<evidence type="ECO:0000313" key="7">
    <source>
        <dbReference type="Proteomes" id="UP001612741"/>
    </source>
</evidence>
<dbReference type="InterPro" id="IPR002941">
    <property type="entry name" value="DNA_methylase_N4/N6"/>
</dbReference>
<evidence type="ECO:0000256" key="2">
    <source>
        <dbReference type="ARBA" id="ARBA00022679"/>
    </source>
</evidence>
<keyword evidence="2" id="KW-0808">Transferase</keyword>
<proteinExistence type="inferred from homology"/>
<comment type="caution">
    <text evidence="6">The sequence shown here is derived from an EMBL/GenBank/DDBJ whole genome shotgun (WGS) entry which is preliminary data.</text>
</comment>
<sequence>MRDGQAIVIRGDARNLPLPDKSVDLVCTSPPYFGLRDYRDGDASLAGQIGNEPTPWEYLESLWVCTREWMRVLKPEGSLWINLGDKYAQNAERSRNGQGARRTTRSGGLTGTPGYLAETTVELGRRDNGVPLKSLIGLPWLYAAGCTGALARVGGHDPHLDLILRAEIVWSKPSAMPESVTDRVRRTHEQIFHFTKQPQYYSAVDEIRLPASDYERKPGARRTTPPGQRRRAMADTVNPLGALPGSVWEIASQPLLVPDHLQADHYAAYPFEIPRRIIRGWSPPGICTACGEGRRPVSSRHAEQAPSSIQGARDRVAATGGAISGGTERSTLRGTATRVVTGYACACRNPDAPTAPAVVLDPFGGSGTTALVASVLGRTGISVDRSADYCRIAAWRTTDPGERARAMGVPKPEPVHPQQSSLFDEEVSRA</sequence>
<feature type="region of interest" description="Disordered" evidence="4">
    <location>
        <begin position="91"/>
        <end position="113"/>
    </location>
</feature>
<evidence type="ECO:0000256" key="1">
    <source>
        <dbReference type="ARBA" id="ARBA00022603"/>
    </source>
</evidence>
<feature type="domain" description="DNA methylase N-4/N-6" evidence="5">
    <location>
        <begin position="358"/>
        <end position="393"/>
    </location>
</feature>
<keyword evidence="7" id="KW-1185">Reference proteome</keyword>
<reference evidence="6 7" key="1">
    <citation type="submission" date="2024-10" db="EMBL/GenBank/DDBJ databases">
        <title>The Natural Products Discovery Center: Release of the First 8490 Sequenced Strains for Exploring Actinobacteria Biosynthetic Diversity.</title>
        <authorList>
            <person name="Kalkreuter E."/>
            <person name="Kautsar S.A."/>
            <person name="Yang D."/>
            <person name="Bader C.D."/>
            <person name="Teijaro C.N."/>
            <person name="Fluegel L."/>
            <person name="Davis C.M."/>
            <person name="Simpson J.R."/>
            <person name="Lauterbach L."/>
            <person name="Steele A.D."/>
            <person name="Gui C."/>
            <person name="Meng S."/>
            <person name="Li G."/>
            <person name="Viehrig K."/>
            <person name="Ye F."/>
            <person name="Su P."/>
            <person name="Kiefer A.F."/>
            <person name="Nichols A."/>
            <person name="Cepeda A.J."/>
            <person name="Yan W."/>
            <person name="Fan B."/>
            <person name="Jiang Y."/>
            <person name="Adhikari A."/>
            <person name="Zheng C.-J."/>
            <person name="Schuster L."/>
            <person name="Cowan T.M."/>
            <person name="Smanski M.J."/>
            <person name="Chevrette M.G."/>
            <person name="De Carvalho L.P.S."/>
            <person name="Shen B."/>
        </authorList>
    </citation>
    <scope>NUCLEOTIDE SEQUENCE [LARGE SCALE GENOMIC DNA]</scope>
    <source>
        <strain evidence="6 7">NPDC050545</strain>
    </source>
</reference>
<dbReference type="Pfam" id="PF01555">
    <property type="entry name" value="N6_N4_Mtase"/>
    <property type="match status" value="2"/>
</dbReference>
<dbReference type="SUPFAM" id="SSF53335">
    <property type="entry name" value="S-adenosyl-L-methionine-dependent methyltransferases"/>
    <property type="match status" value="2"/>
</dbReference>
<evidence type="ECO:0000313" key="6">
    <source>
        <dbReference type="EMBL" id="MFI6496846.1"/>
    </source>
</evidence>
<dbReference type="InterPro" id="IPR001091">
    <property type="entry name" value="RM_Methyltransferase"/>
</dbReference>
<dbReference type="Proteomes" id="UP001612741">
    <property type="component" value="Unassembled WGS sequence"/>
</dbReference>